<dbReference type="Proteomes" id="UP000040453">
    <property type="component" value="Unassembled WGS sequence"/>
</dbReference>
<dbReference type="EMBL" id="CDGG01000001">
    <property type="protein sequence ID" value="CEI81741.1"/>
    <property type="molecule type" value="Genomic_DNA"/>
</dbReference>
<name>A0A0A1MRW1_9BACI</name>
<dbReference type="OrthoDB" id="2906475at2"/>
<accession>A0A0A1MRW1</accession>
<gene>
    <name evidence="1" type="ORF">BN997_01586</name>
</gene>
<keyword evidence="2" id="KW-1185">Reference proteome</keyword>
<evidence type="ECO:0000313" key="2">
    <source>
        <dbReference type="Proteomes" id="UP000040453"/>
    </source>
</evidence>
<reference evidence="1 2" key="1">
    <citation type="submission" date="2014-11" db="EMBL/GenBank/DDBJ databases">
        <authorList>
            <person name="Urmite Genomes Urmite Genomes"/>
        </authorList>
    </citation>
    <scope>NUCLEOTIDE SEQUENCE [LARGE SCALE GENOMIC DNA]</scope>
    <source>
        <strain evidence="1 2">Oc5</strain>
    </source>
</reference>
<organism evidence="1 2">
    <name type="scientific">Oceanobacillus oncorhynchi</name>
    <dbReference type="NCBI Taxonomy" id="545501"/>
    <lineage>
        <taxon>Bacteria</taxon>
        <taxon>Bacillati</taxon>
        <taxon>Bacillota</taxon>
        <taxon>Bacilli</taxon>
        <taxon>Bacillales</taxon>
        <taxon>Bacillaceae</taxon>
        <taxon>Oceanobacillus</taxon>
    </lineage>
</organism>
<dbReference type="AlphaFoldDB" id="A0A0A1MRW1"/>
<protein>
    <submittedName>
        <fullName evidence="1">Uncharacterized protein</fullName>
    </submittedName>
</protein>
<dbReference type="STRING" id="545501.BN997_01586"/>
<sequence length="67" mass="8084">MYNNKDKKFHCDHCDKIIETGEKCWIKWNFPPSHLKTQTMPRKSFEWENVPVICSECSNKDIKMSDY</sequence>
<evidence type="ECO:0000313" key="1">
    <source>
        <dbReference type="EMBL" id="CEI81741.1"/>
    </source>
</evidence>
<proteinExistence type="predicted"/>